<protein>
    <submittedName>
        <fullName evidence="7">ABC transporter substrate-binding protein</fullName>
    </submittedName>
</protein>
<dbReference type="InterPro" id="IPR001638">
    <property type="entry name" value="Solute-binding_3/MltF_N"/>
</dbReference>
<organism evidence="7 8">
    <name type="scientific">Cellulomonas wangleii</name>
    <dbReference type="NCBI Taxonomy" id="2816956"/>
    <lineage>
        <taxon>Bacteria</taxon>
        <taxon>Bacillati</taxon>
        <taxon>Actinomycetota</taxon>
        <taxon>Actinomycetes</taxon>
        <taxon>Micrococcales</taxon>
        <taxon>Cellulomonadaceae</taxon>
        <taxon>Cellulomonas</taxon>
    </lineage>
</organism>
<dbReference type="PROSITE" id="PS01039">
    <property type="entry name" value="SBP_BACTERIAL_3"/>
    <property type="match status" value="1"/>
</dbReference>
<proteinExistence type="inferred from homology"/>
<dbReference type="CDD" id="cd01004">
    <property type="entry name" value="PBP2_MidA_like"/>
    <property type="match status" value="1"/>
</dbReference>
<dbReference type="PANTHER" id="PTHR35936">
    <property type="entry name" value="MEMBRANE-BOUND LYTIC MUREIN TRANSGLYCOSYLASE F"/>
    <property type="match status" value="1"/>
</dbReference>
<dbReference type="EMBL" id="CP074405">
    <property type="protein sequence ID" value="QVI61667.1"/>
    <property type="molecule type" value="Genomic_DNA"/>
</dbReference>
<comment type="subcellular location">
    <subcellularLocation>
        <location evidence="1">Cell envelope</location>
    </subcellularLocation>
</comment>
<dbReference type="Proteomes" id="UP000677804">
    <property type="component" value="Chromosome"/>
</dbReference>
<comment type="similarity">
    <text evidence="2 4">Belongs to the bacterial solute-binding protein 3 family.</text>
</comment>
<dbReference type="SMART" id="SM00062">
    <property type="entry name" value="PBPb"/>
    <property type="match status" value="1"/>
</dbReference>
<evidence type="ECO:0000313" key="7">
    <source>
        <dbReference type="EMBL" id="QVI61667.1"/>
    </source>
</evidence>
<dbReference type="Gene3D" id="3.40.190.10">
    <property type="entry name" value="Periplasmic binding protein-like II"/>
    <property type="match status" value="2"/>
</dbReference>
<sequence>MRTTKNSRTAVLITGAVATLLALTACAGSSSAAEGAGEVTYPELAESAACVELREQNPDLVGTTQTNALNPHTPGYEVVNPENPDEFMGFDIDLGEAIGDCLGFDVDYLPVGFSELVPTVASGQADWIISNLYATEERAHGGVDFISYSKVFDGVLVTTGNPQGITGIDTSLCGTTVALNKGYVEVPLVEAMVPECEAAGLEAPTVSLFDSSADCVQAILAGRADAYINDVNTVRGYVAQHPDDLDTAETVMLDYEIGIGVLQGEHAFRDAVQAALVEIQESGLQTELAGKWSLDENALAEPAVLSVG</sequence>
<evidence type="ECO:0000256" key="4">
    <source>
        <dbReference type="RuleBase" id="RU003744"/>
    </source>
</evidence>
<evidence type="ECO:0000259" key="6">
    <source>
        <dbReference type="SMART" id="SM00062"/>
    </source>
</evidence>
<gene>
    <name evidence="7" type="ORF">KG103_14565</name>
</gene>
<keyword evidence="8" id="KW-1185">Reference proteome</keyword>
<dbReference type="InterPro" id="IPR018313">
    <property type="entry name" value="SBP_3_CS"/>
</dbReference>
<dbReference type="SUPFAM" id="SSF53850">
    <property type="entry name" value="Periplasmic binding protein-like II"/>
    <property type="match status" value="1"/>
</dbReference>
<name>A0ABX8D6I2_9CELL</name>
<keyword evidence="3 5" id="KW-0732">Signal</keyword>
<evidence type="ECO:0000256" key="3">
    <source>
        <dbReference type="ARBA" id="ARBA00022729"/>
    </source>
</evidence>
<evidence type="ECO:0000256" key="1">
    <source>
        <dbReference type="ARBA" id="ARBA00004196"/>
    </source>
</evidence>
<dbReference type="PANTHER" id="PTHR35936:SF17">
    <property type="entry name" value="ARGININE-BINDING EXTRACELLULAR PROTEIN ARTP"/>
    <property type="match status" value="1"/>
</dbReference>
<reference evidence="7 8" key="1">
    <citation type="submission" date="2021-05" db="EMBL/GenBank/DDBJ databases">
        <title>Novel species in genus Cellulomonas.</title>
        <authorList>
            <person name="Zhang G."/>
        </authorList>
    </citation>
    <scope>NUCLEOTIDE SEQUENCE [LARGE SCALE GENOMIC DNA]</scope>
    <source>
        <strain evidence="8">zg-ZUI222</strain>
    </source>
</reference>
<dbReference type="RefSeq" id="WP_207339244.1">
    <property type="nucleotide sequence ID" value="NZ_CP074405.1"/>
</dbReference>
<evidence type="ECO:0000256" key="2">
    <source>
        <dbReference type="ARBA" id="ARBA00010333"/>
    </source>
</evidence>
<feature type="signal peptide" evidence="5">
    <location>
        <begin position="1"/>
        <end position="27"/>
    </location>
</feature>
<dbReference type="Pfam" id="PF00497">
    <property type="entry name" value="SBP_bac_3"/>
    <property type="match status" value="1"/>
</dbReference>
<evidence type="ECO:0000256" key="5">
    <source>
        <dbReference type="SAM" id="SignalP"/>
    </source>
</evidence>
<accession>A0ABX8D6I2</accession>
<dbReference type="PROSITE" id="PS51257">
    <property type="entry name" value="PROKAR_LIPOPROTEIN"/>
    <property type="match status" value="1"/>
</dbReference>
<feature type="chain" id="PRO_5046248316" evidence="5">
    <location>
        <begin position="28"/>
        <end position="308"/>
    </location>
</feature>
<feature type="domain" description="Solute-binding protein family 3/N-terminal" evidence="6">
    <location>
        <begin position="64"/>
        <end position="296"/>
    </location>
</feature>
<evidence type="ECO:0000313" key="8">
    <source>
        <dbReference type="Proteomes" id="UP000677804"/>
    </source>
</evidence>